<proteinExistence type="predicted"/>
<accession>A0ABU5TDP5</accession>
<evidence type="ECO:0000256" key="3">
    <source>
        <dbReference type="ARBA" id="ARBA00023163"/>
    </source>
</evidence>
<dbReference type="SUPFAM" id="SSF48008">
    <property type="entry name" value="GntR ligand-binding domain-like"/>
    <property type="match status" value="1"/>
</dbReference>
<evidence type="ECO:0000313" key="6">
    <source>
        <dbReference type="EMBL" id="MEA5457206.1"/>
    </source>
</evidence>
<dbReference type="PROSITE" id="PS50949">
    <property type="entry name" value="HTH_GNTR"/>
    <property type="match status" value="1"/>
</dbReference>
<dbReference type="RefSeq" id="WP_323281118.1">
    <property type="nucleotide sequence ID" value="NZ_JAYGGQ010000024.1"/>
</dbReference>
<dbReference type="CDD" id="cd07377">
    <property type="entry name" value="WHTH_GntR"/>
    <property type="match status" value="1"/>
</dbReference>
<organism evidence="6 7">
    <name type="scientific">Sinomonas terricola</name>
    <dbReference type="NCBI Taxonomy" id="3110330"/>
    <lineage>
        <taxon>Bacteria</taxon>
        <taxon>Bacillati</taxon>
        <taxon>Actinomycetota</taxon>
        <taxon>Actinomycetes</taxon>
        <taxon>Micrococcales</taxon>
        <taxon>Micrococcaceae</taxon>
        <taxon>Sinomonas</taxon>
    </lineage>
</organism>
<feature type="region of interest" description="Disordered" evidence="4">
    <location>
        <begin position="1"/>
        <end position="20"/>
    </location>
</feature>
<dbReference type="Gene3D" id="1.20.120.530">
    <property type="entry name" value="GntR ligand-binding domain-like"/>
    <property type="match status" value="1"/>
</dbReference>
<dbReference type="InterPro" id="IPR008920">
    <property type="entry name" value="TF_FadR/GntR_C"/>
</dbReference>
<dbReference type="SUPFAM" id="SSF46785">
    <property type="entry name" value="Winged helix' DNA-binding domain"/>
    <property type="match status" value="1"/>
</dbReference>
<keyword evidence="1" id="KW-0805">Transcription regulation</keyword>
<dbReference type="SMART" id="SM00895">
    <property type="entry name" value="FCD"/>
    <property type="match status" value="1"/>
</dbReference>
<keyword evidence="2" id="KW-0238">DNA-binding</keyword>
<comment type="caution">
    <text evidence="6">The sequence shown here is derived from an EMBL/GenBank/DDBJ whole genome shotgun (WGS) entry which is preliminary data.</text>
</comment>
<protein>
    <submittedName>
        <fullName evidence="6">FCD domain-containing protein</fullName>
    </submittedName>
</protein>
<evidence type="ECO:0000259" key="5">
    <source>
        <dbReference type="PROSITE" id="PS50949"/>
    </source>
</evidence>
<dbReference type="EMBL" id="JAYGGQ010000024">
    <property type="protein sequence ID" value="MEA5457206.1"/>
    <property type="molecule type" value="Genomic_DNA"/>
</dbReference>
<evidence type="ECO:0000256" key="2">
    <source>
        <dbReference type="ARBA" id="ARBA00023125"/>
    </source>
</evidence>
<gene>
    <name evidence="6" type="ORF">SPF06_21000</name>
</gene>
<evidence type="ECO:0000256" key="1">
    <source>
        <dbReference type="ARBA" id="ARBA00023015"/>
    </source>
</evidence>
<dbReference type="Proteomes" id="UP001304769">
    <property type="component" value="Unassembled WGS sequence"/>
</dbReference>
<dbReference type="InterPro" id="IPR011711">
    <property type="entry name" value="GntR_C"/>
</dbReference>
<dbReference type="PANTHER" id="PTHR43537">
    <property type="entry name" value="TRANSCRIPTIONAL REGULATOR, GNTR FAMILY"/>
    <property type="match status" value="1"/>
</dbReference>
<reference evidence="6 7" key="1">
    <citation type="submission" date="2023-12" db="EMBL/GenBank/DDBJ databases">
        <title>Sinomonas terricola sp. nov, isolated from litchi orchard soil in Guangdong, PR China.</title>
        <authorList>
            <person name="Jiaxin W."/>
            <person name="Yang Z."/>
            <person name="Honghui Z."/>
        </authorList>
    </citation>
    <scope>NUCLEOTIDE SEQUENCE [LARGE SCALE GENOMIC DNA]</scope>
    <source>
        <strain evidence="6 7">JGH33</strain>
    </source>
</reference>
<dbReference type="SMART" id="SM00345">
    <property type="entry name" value="HTH_GNTR"/>
    <property type="match status" value="1"/>
</dbReference>
<evidence type="ECO:0000256" key="4">
    <source>
        <dbReference type="SAM" id="MobiDB-lite"/>
    </source>
</evidence>
<evidence type="ECO:0000313" key="7">
    <source>
        <dbReference type="Proteomes" id="UP001304769"/>
    </source>
</evidence>
<keyword evidence="3" id="KW-0804">Transcription</keyword>
<dbReference type="Pfam" id="PF00392">
    <property type="entry name" value="GntR"/>
    <property type="match status" value="1"/>
</dbReference>
<sequence length="245" mass="26845">MPDRRRAERSVSERPTTDRAHDAVLRHIEDSLRSGDLRLGDRLPGERALAEQFGISRASVRDAIRALEVMGIVRSATGSGPNAGTIVVSDPSSALGSALRLHVASQRLPVKDIVEARVMMETWSLAHAAAAPWEPAQLAEPRRLLEAMDDEALPSAAFTALDAQFHVALSALAGNAVVSTMMDSLRESIRGYVDEAVLAHGEWHSIVEELRRQHRGILGAVEARDGERAARLVREHIEWFYAQTL</sequence>
<keyword evidence="7" id="KW-1185">Reference proteome</keyword>
<dbReference type="Pfam" id="PF07729">
    <property type="entry name" value="FCD"/>
    <property type="match status" value="1"/>
</dbReference>
<feature type="domain" description="HTH gntR-type" evidence="5">
    <location>
        <begin position="18"/>
        <end position="90"/>
    </location>
</feature>
<dbReference type="PRINTS" id="PR00035">
    <property type="entry name" value="HTHGNTR"/>
</dbReference>
<dbReference type="PANTHER" id="PTHR43537:SF5">
    <property type="entry name" value="UXU OPERON TRANSCRIPTIONAL REGULATOR"/>
    <property type="match status" value="1"/>
</dbReference>
<dbReference type="Gene3D" id="1.10.10.10">
    <property type="entry name" value="Winged helix-like DNA-binding domain superfamily/Winged helix DNA-binding domain"/>
    <property type="match status" value="1"/>
</dbReference>
<name>A0ABU5TDP5_9MICC</name>
<dbReference type="InterPro" id="IPR000524">
    <property type="entry name" value="Tscrpt_reg_HTH_GntR"/>
</dbReference>
<dbReference type="InterPro" id="IPR036388">
    <property type="entry name" value="WH-like_DNA-bd_sf"/>
</dbReference>
<dbReference type="InterPro" id="IPR036390">
    <property type="entry name" value="WH_DNA-bd_sf"/>
</dbReference>